<dbReference type="Pfam" id="PF02535">
    <property type="entry name" value="Zip"/>
    <property type="match status" value="1"/>
</dbReference>
<feature type="transmembrane region" description="Helical" evidence="8">
    <location>
        <begin position="188"/>
        <end position="207"/>
    </location>
</feature>
<keyword evidence="7 8" id="KW-0472">Membrane</keyword>
<evidence type="ECO:0000256" key="9">
    <source>
        <dbReference type="SAM" id="SignalP"/>
    </source>
</evidence>
<dbReference type="STRING" id="1263082.A0A068SCQ9"/>
<reference evidence="10" key="1">
    <citation type="submission" date="2013-08" db="EMBL/GenBank/DDBJ databases">
        <title>Gene expansion shapes genome architecture in the human pathogen Lichtheimia corymbifera: an evolutionary genomics analysis in the ancient terrestrial Mucorales (Mucoromycotina).</title>
        <authorList>
            <person name="Schwartze V.U."/>
            <person name="Winter S."/>
            <person name="Shelest E."/>
            <person name="Marcet-Houben M."/>
            <person name="Horn F."/>
            <person name="Wehner S."/>
            <person name="Hoffmann K."/>
            <person name="Riege K."/>
            <person name="Sammeth M."/>
            <person name="Nowrousian M."/>
            <person name="Valiante V."/>
            <person name="Linde J."/>
            <person name="Jacobsen I.D."/>
            <person name="Marz M."/>
            <person name="Brakhage A.A."/>
            <person name="Gabaldon T."/>
            <person name="Bocker S."/>
            <person name="Voigt K."/>
        </authorList>
    </citation>
    <scope>NUCLEOTIDE SEQUENCE [LARGE SCALE GENOMIC DNA]</scope>
    <source>
        <strain evidence="10">FSU 9682</strain>
    </source>
</reference>
<feature type="chain" id="PRO_5001653022" evidence="9">
    <location>
        <begin position="24"/>
        <end position="341"/>
    </location>
</feature>
<sequence>MHSNKTFPLLALFLLWSSALVYAQEEESSAQDECAAVPKDEYNLGLRIGSIFIIMAATLVGVFTPILLHRISPYSKNSIRYWVLTVAKFFGTGVILSVAFVHVMPEATERFESPCITSGSWHNYEGFVGVFALIAVFFVQLIELAAFAHLERTKSSSSSSETTAKETDLEVGVDQHVHTPLDKNINTIVLEIGIVIHSVIIGLTLGFSSSDGFNALLIALVFHQFFEGIALGTRINEMDFRSAIKPLLMGLVFAFTTPVGVAIGIGVNVSINPNSAPSILAQAILDSLAAGILLYNAFISLISSEMTHNLGFRNSSFANKLTCLMSMYIGAALMSLLGYWA</sequence>
<keyword evidence="4 8" id="KW-0812">Transmembrane</keyword>
<feature type="transmembrane region" description="Helical" evidence="8">
    <location>
        <begin position="213"/>
        <end position="235"/>
    </location>
</feature>
<keyword evidence="5 8" id="KW-1133">Transmembrane helix</keyword>
<dbReference type="OrthoDB" id="448280at2759"/>
<keyword evidence="3 8" id="KW-0813">Transport</keyword>
<dbReference type="AlphaFoldDB" id="A0A068SCQ9"/>
<evidence type="ECO:0000256" key="7">
    <source>
        <dbReference type="ARBA" id="ARBA00023136"/>
    </source>
</evidence>
<feature type="transmembrane region" description="Helical" evidence="8">
    <location>
        <begin position="247"/>
        <end position="267"/>
    </location>
</feature>
<evidence type="ECO:0000256" key="6">
    <source>
        <dbReference type="ARBA" id="ARBA00023065"/>
    </source>
</evidence>
<gene>
    <name evidence="10" type="ORF">LCOR_10590.1</name>
</gene>
<dbReference type="VEuPathDB" id="FungiDB:LCOR_10590.1"/>
<feature type="transmembrane region" description="Helical" evidence="8">
    <location>
        <begin position="279"/>
        <end position="301"/>
    </location>
</feature>
<dbReference type="PANTHER" id="PTHR11040">
    <property type="entry name" value="ZINC/IRON TRANSPORTER"/>
    <property type="match status" value="1"/>
</dbReference>
<evidence type="ECO:0000256" key="3">
    <source>
        <dbReference type="ARBA" id="ARBA00022448"/>
    </source>
</evidence>
<comment type="similarity">
    <text evidence="2 8">Belongs to the ZIP transporter (TC 2.A.5) family.</text>
</comment>
<dbReference type="InterPro" id="IPR004698">
    <property type="entry name" value="Zn/Fe_permease_fun/pln"/>
</dbReference>
<keyword evidence="9" id="KW-0732">Signal</keyword>
<dbReference type="NCBIfam" id="TIGR00820">
    <property type="entry name" value="zip"/>
    <property type="match status" value="1"/>
</dbReference>
<feature type="transmembrane region" description="Helical" evidence="8">
    <location>
        <begin position="81"/>
        <end position="104"/>
    </location>
</feature>
<evidence type="ECO:0000256" key="2">
    <source>
        <dbReference type="ARBA" id="ARBA00006939"/>
    </source>
</evidence>
<evidence type="ECO:0000256" key="4">
    <source>
        <dbReference type="ARBA" id="ARBA00022692"/>
    </source>
</evidence>
<name>A0A068SCQ9_9FUNG</name>
<accession>A0A068SCQ9</accession>
<evidence type="ECO:0000313" key="11">
    <source>
        <dbReference type="Proteomes" id="UP000027586"/>
    </source>
</evidence>
<dbReference type="Proteomes" id="UP000027586">
    <property type="component" value="Unassembled WGS sequence"/>
</dbReference>
<keyword evidence="11" id="KW-1185">Reference proteome</keyword>
<dbReference type="PANTHER" id="PTHR11040:SF44">
    <property type="entry name" value="PROTEIN ZNTC-RELATED"/>
    <property type="match status" value="1"/>
</dbReference>
<dbReference type="GO" id="GO:0005886">
    <property type="term" value="C:plasma membrane"/>
    <property type="evidence" value="ECO:0007669"/>
    <property type="project" value="TreeGrafter"/>
</dbReference>
<feature type="transmembrane region" description="Helical" evidence="8">
    <location>
        <begin position="321"/>
        <end position="340"/>
    </location>
</feature>
<feature type="signal peptide" evidence="9">
    <location>
        <begin position="1"/>
        <end position="23"/>
    </location>
</feature>
<feature type="transmembrane region" description="Helical" evidence="8">
    <location>
        <begin position="127"/>
        <end position="150"/>
    </location>
</feature>
<protein>
    <submittedName>
        <fullName evidence="10">Zip-like iron-zinc transporter</fullName>
    </submittedName>
</protein>
<evidence type="ECO:0000256" key="1">
    <source>
        <dbReference type="ARBA" id="ARBA00004141"/>
    </source>
</evidence>
<dbReference type="InterPro" id="IPR003689">
    <property type="entry name" value="ZIP"/>
</dbReference>
<feature type="transmembrane region" description="Helical" evidence="8">
    <location>
        <begin position="47"/>
        <end position="69"/>
    </location>
</feature>
<dbReference type="GO" id="GO:0005385">
    <property type="term" value="F:zinc ion transmembrane transporter activity"/>
    <property type="evidence" value="ECO:0007669"/>
    <property type="project" value="InterPro"/>
</dbReference>
<dbReference type="EMBL" id="CBTN010000075">
    <property type="protein sequence ID" value="CDH59785.1"/>
    <property type="molecule type" value="Genomic_DNA"/>
</dbReference>
<proteinExistence type="inferred from homology"/>
<keyword evidence="6 8" id="KW-0406">Ion transport</keyword>
<comment type="subcellular location">
    <subcellularLocation>
        <location evidence="1 8">Membrane</location>
        <topology evidence="1 8">Multi-pass membrane protein</topology>
    </subcellularLocation>
</comment>
<evidence type="ECO:0000313" key="10">
    <source>
        <dbReference type="EMBL" id="CDH59785.1"/>
    </source>
</evidence>
<organism evidence="10 11">
    <name type="scientific">Lichtheimia corymbifera JMRC:FSU:9682</name>
    <dbReference type="NCBI Taxonomy" id="1263082"/>
    <lineage>
        <taxon>Eukaryota</taxon>
        <taxon>Fungi</taxon>
        <taxon>Fungi incertae sedis</taxon>
        <taxon>Mucoromycota</taxon>
        <taxon>Mucoromycotina</taxon>
        <taxon>Mucoromycetes</taxon>
        <taxon>Mucorales</taxon>
        <taxon>Lichtheimiaceae</taxon>
        <taxon>Lichtheimia</taxon>
    </lineage>
</organism>
<comment type="caution">
    <text evidence="10">The sequence shown here is derived from an EMBL/GenBank/DDBJ whole genome shotgun (WGS) entry which is preliminary data.</text>
</comment>
<evidence type="ECO:0000256" key="8">
    <source>
        <dbReference type="RuleBase" id="RU362088"/>
    </source>
</evidence>
<evidence type="ECO:0000256" key="5">
    <source>
        <dbReference type="ARBA" id="ARBA00022989"/>
    </source>
</evidence>